<protein>
    <submittedName>
        <fullName evidence="2">Uncharacterized protein</fullName>
    </submittedName>
</protein>
<feature type="non-terminal residue" evidence="2">
    <location>
        <position position="55"/>
    </location>
</feature>
<reference evidence="3" key="1">
    <citation type="journal article" date="2017" name="Nat. Commun.">
        <title>The North American bullfrog draft genome provides insight into hormonal regulation of long noncoding RNA.</title>
        <authorList>
            <person name="Hammond S.A."/>
            <person name="Warren R.L."/>
            <person name="Vandervalk B.P."/>
            <person name="Kucuk E."/>
            <person name="Khan H."/>
            <person name="Gibb E.A."/>
            <person name="Pandoh P."/>
            <person name="Kirk H."/>
            <person name="Zhao Y."/>
            <person name="Jones M."/>
            <person name="Mungall A.J."/>
            <person name="Coope R."/>
            <person name="Pleasance S."/>
            <person name="Moore R.A."/>
            <person name="Holt R.A."/>
            <person name="Round J.M."/>
            <person name="Ohora S."/>
            <person name="Walle B.V."/>
            <person name="Veldhoen N."/>
            <person name="Helbing C.C."/>
            <person name="Birol I."/>
        </authorList>
    </citation>
    <scope>NUCLEOTIDE SEQUENCE [LARGE SCALE GENOMIC DNA]</scope>
</reference>
<keyword evidence="1" id="KW-0812">Transmembrane</keyword>
<evidence type="ECO:0000256" key="1">
    <source>
        <dbReference type="SAM" id="Phobius"/>
    </source>
</evidence>
<proteinExistence type="predicted"/>
<dbReference type="EMBL" id="KV959420">
    <property type="protein sequence ID" value="PIO24444.1"/>
    <property type="molecule type" value="Genomic_DNA"/>
</dbReference>
<sequence>MVPLKVFLAIVAEVAVLVGVILGYELLSKKKHSEDGKTFSALCCKCLVIFSIMMK</sequence>
<evidence type="ECO:0000313" key="3">
    <source>
        <dbReference type="Proteomes" id="UP000228934"/>
    </source>
</evidence>
<gene>
    <name evidence="2" type="ORF">AB205_0167790</name>
</gene>
<organism evidence="2 3">
    <name type="scientific">Aquarana catesbeiana</name>
    <name type="common">American bullfrog</name>
    <name type="synonym">Rana catesbeiana</name>
    <dbReference type="NCBI Taxonomy" id="8400"/>
    <lineage>
        <taxon>Eukaryota</taxon>
        <taxon>Metazoa</taxon>
        <taxon>Chordata</taxon>
        <taxon>Craniata</taxon>
        <taxon>Vertebrata</taxon>
        <taxon>Euteleostomi</taxon>
        <taxon>Amphibia</taxon>
        <taxon>Batrachia</taxon>
        <taxon>Anura</taxon>
        <taxon>Neobatrachia</taxon>
        <taxon>Ranoidea</taxon>
        <taxon>Ranidae</taxon>
        <taxon>Aquarana</taxon>
    </lineage>
</organism>
<evidence type="ECO:0000313" key="2">
    <source>
        <dbReference type="EMBL" id="PIO24444.1"/>
    </source>
</evidence>
<dbReference type="OrthoDB" id="9932757at2759"/>
<feature type="transmembrane region" description="Helical" evidence="1">
    <location>
        <begin position="6"/>
        <end position="27"/>
    </location>
</feature>
<keyword evidence="3" id="KW-1185">Reference proteome</keyword>
<keyword evidence="1" id="KW-0472">Membrane</keyword>
<keyword evidence="1" id="KW-1133">Transmembrane helix</keyword>
<name>A0A2G9R997_AQUCT</name>
<dbReference type="AlphaFoldDB" id="A0A2G9R997"/>
<dbReference type="Proteomes" id="UP000228934">
    <property type="component" value="Unassembled WGS sequence"/>
</dbReference>
<accession>A0A2G9R997</accession>